<dbReference type="InterPro" id="IPR051163">
    <property type="entry name" value="Sodium:Solute_Symporter_SSF"/>
</dbReference>
<keyword evidence="6 12" id="KW-1133">Transmembrane helix</keyword>
<feature type="transmembrane region" description="Helical" evidence="12">
    <location>
        <begin position="62"/>
        <end position="83"/>
    </location>
</feature>
<protein>
    <recommendedName>
        <fullName evidence="15">Sodium-dependent multivitamin transporter</fullName>
    </recommendedName>
</protein>
<keyword evidence="5 12" id="KW-0812">Transmembrane</keyword>
<sequence length="126" mass="13973">MHPEVKFNLSEKGQLLGFGWEDYVMFCGMLLASLAIGIFYAFRDKNKANEEFLLGGRSMTCVPVSMSLVASYISAILVLGAPAETYYHSVGWLVGIGGMLALPIVAFVFMPFFYNLRITSVYQVSH</sequence>
<accession>A0AAE1UKJ9</accession>
<dbReference type="InterPro" id="IPR038377">
    <property type="entry name" value="Na/Glc_symporter_sf"/>
</dbReference>
<keyword evidence="9 12" id="KW-0472">Membrane</keyword>
<organism evidence="13 14">
    <name type="scientific">Petrolisthes manimaculis</name>
    <dbReference type="NCBI Taxonomy" id="1843537"/>
    <lineage>
        <taxon>Eukaryota</taxon>
        <taxon>Metazoa</taxon>
        <taxon>Ecdysozoa</taxon>
        <taxon>Arthropoda</taxon>
        <taxon>Crustacea</taxon>
        <taxon>Multicrustacea</taxon>
        <taxon>Malacostraca</taxon>
        <taxon>Eumalacostraca</taxon>
        <taxon>Eucarida</taxon>
        <taxon>Decapoda</taxon>
        <taxon>Pleocyemata</taxon>
        <taxon>Anomura</taxon>
        <taxon>Galatheoidea</taxon>
        <taxon>Porcellanidae</taxon>
        <taxon>Petrolisthes</taxon>
    </lineage>
</organism>
<evidence type="ECO:0000256" key="12">
    <source>
        <dbReference type="SAM" id="Phobius"/>
    </source>
</evidence>
<evidence type="ECO:0000256" key="8">
    <source>
        <dbReference type="ARBA" id="ARBA00023065"/>
    </source>
</evidence>
<proteinExistence type="inferred from homology"/>
<feature type="transmembrane region" description="Helical" evidence="12">
    <location>
        <begin position="23"/>
        <end position="42"/>
    </location>
</feature>
<gene>
    <name evidence="13" type="ORF">Pmani_007644</name>
</gene>
<dbReference type="Proteomes" id="UP001292094">
    <property type="component" value="Unassembled WGS sequence"/>
</dbReference>
<keyword evidence="4" id="KW-1003">Cell membrane</keyword>
<evidence type="ECO:0000313" key="13">
    <source>
        <dbReference type="EMBL" id="KAK4321574.1"/>
    </source>
</evidence>
<evidence type="ECO:0000256" key="7">
    <source>
        <dbReference type="ARBA" id="ARBA00023053"/>
    </source>
</evidence>
<feature type="transmembrane region" description="Helical" evidence="12">
    <location>
        <begin position="89"/>
        <end position="114"/>
    </location>
</feature>
<keyword evidence="7" id="KW-0915">Sodium</keyword>
<evidence type="ECO:0008006" key="15">
    <source>
        <dbReference type="Google" id="ProtNLM"/>
    </source>
</evidence>
<comment type="caution">
    <text evidence="13">The sequence shown here is derived from an EMBL/GenBank/DDBJ whole genome shotgun (WGS) entry which is preliminary data.</text>
</comment>
<evidence type="ECO:0000256" key="11">
    <source>
        <dbReference type="RuleBase" id="RU362091"/>
    </source>
</evidence>
<evidence type="ECO:0000256" key="9">
    <source>
        <dbReference type="ARBA" id="ARBA00023136"/>
    </source>
</evidence>
<evidence type="ECO:0000256" key="3">
    <source>
        <dbReference type="ARBA" id="ARBA00022448"/>
    </source>
</evidence>
<dbReference type="EMBL" id="JAWZYT010000577">
    <property type="protein sequence ID" value="KAK4321574.1"/>
    <property type="molecule type" value="Genomic_DNA"/>
</dbReference>
<dbReference type="GO" id="GO:0015293">
    <property type="term" value="F:symporter activity"/>
    <property type="evidence" value="ECO:0007669"/>
    <property type="project" value="TreeGrafter"/>
</dbReference>
<dbReference type="PROSITE" id="PS50283">
    <property type="entry name" value="NA_SOLUT_SYMP_3"/>
    <property type="match status" value="1"/>
</dbReference>
<dbReference type="PANTHER" id="PTHR42985:SF40">
    <property type="entry name" value="LD47995P-RELATED"/>
    <property type="match status" value="1"/>
</dbReference>
<dbReference type="Pfam" id="PF00474">
    <property type="entry name" value="SSF"/>
    <property type="match status" value="1"/>
</dbReference>
<comment type="similarity">
    <text evidence="2 11">Belongs to the sodium:solute symporter (SSF) (TC 2.A.21) family.</text>
</comment>
<evidence type="ECO:0000256" key="10">
    <source>
        <dbReference type="ARBA" id="ARBA00023201"/>
    </source>
</evidence>
<comment type="subcellular location">
    <subcellularLocation>
        <location evidence="1">Cell membrane</location>
        <topology evidence="1">Multi-pass membrane protein</topology>
    </subcellularLocation>
</comment>
<evidence type="ECO:0000256" key="1">
    <source>
        <dbReference type="ARBA" id="ARBA00004651"/>
    </source>
</evidence>
<keyword evidence="3" id="KW-0813">Transport</keyword>
<dbReference type="GO" id="GO:0005886">
    <property type="term" value="C:plasma membrane"/>
    <property type="evidence" value="ECO:0007669"/>
    <property type="project" value="UniProtKB-SubCell"/>
</dbReference>
<dbReference type="GO" id="GO:0006814">
    <property type="term" value="P:sodium ion transport"/>
    <property type="evidence" value="ECO:0007669"/>
    <property type="project" value="UniProtKB-KW"/>
</dbReference>
<reference evidence="13" key="1">
    <citation type="submission" date="2023-11" db="EMBL/GenBank/DDBJ databases">
        <title>Genome assemblies of two species of porcelain crab, Petrolisthes cinctipes and Petrolisthes manimaculis (Anomura: Porcellanidae).</title>
        <authorList>
            <person name="Angst P."/>
        </authorList>
    </citation>
    <scope>NUCLEOTIDE SEQUENCE</scope>
    <source>
        <strain evidence="13">PB745_02</strain>
        <tissue evidence="13">Gill</tissue>
    </source>
</reference>
<evidence type="ECO:0000256" key="2">
    <source>
        <dbReference type="ARBA" id="ARBA00006434"/>
    </source>
</evidence>
<keyword evidence="8" id="KW-0406">Ion transport</keyword>
<dbReference type="InterPro" id="IPR001734">
    <property type="entry name" value="Na/solute_symporter"/>
</dbReference>
<evidence type="ECO:0000256" key="4">
    <source>
        <dbReference type="ARBA" id="ARBA00022475"/>
    </source>
</evidence>
<name>A0AAE1UKJ9_9EUCA</name>
<evidence type="ECO:0000256" key="5">
    <source>
        <dbReference type="ARBA" id="ARBA00022692"/>
    </source>
</evidence>
<keyword evidence="10" id="KW-0739">Sodium transport</keyword>
<dbReference type="PANTHER" id="PTHR42985">
    <property type="entry name" value="SODIUM-COUPLED MONOCARBOXYLATE TRANSPORTER"/>
    <property type="match status" value="1"/>
</dbReference>
<evidence type="ECO:0000313" key="14">
    <source>
        <dbReference type="Proteomes" id="UP001292094"/>
    </source>
</evidence>
<keyword evidence="14" id="KW-1185">Reference proteome</keyword>
<dbReference type="Gene3D" id="1.20.1730.10">
    <property type="entry name" value="Sodium/glucose cotransporter"/>
    <property type="match status" value="1"/>
</dbReference>
<evidence type="ECO:0000256" key="6">
    <source>
        <dbReference type="ARBA" id="ARBA00022989"/>
    </source>
</evidence>
<dbReference type="AlphaFoldDB" id="A0AAE1UKJ9"/>